<dbReference type="InterPro" id="IPR026960">
    <property type="entry name" value="RVT-Znf"/>
</dbReference>
<comment type="caution">
    <text evidence="2">The sequence shown here is derived from an EMBL/GenBank/DDBJ whole genome shotgun (WGS) entry which is preliminary data.</text>
</comment>
<accession>A0A2K3PDW9</accession>
<dbReference type="PANTHER" id="PTHR36617:SF5">
    <property type="entry name" value="OS05G0421675 PROTEIN"/>
    <property type="match status" value="1"/>
</dbReference>
<keyword evidence="2" id="KW-0675">Receptor</keyword>
<name>A0A2K3PDW9_TRIPR</name>
<protein>
    <submittedName>
        <fullName evidence="2">Cysteine-rich receptor-like protein kinase</fullName>
    </submittedName>
</protein>
<organism evidence="2 3">
    <name type="scientific">Trifolium pratense</name>
    <name type="common">Red clover</name>
    <dbReference type="NCBI Taxonomy" id="57577"/>
    <lineage>
        <taxon>Eukaryota</taxon>
        <taxon>Viridiplantae</taxon>
        <taxon>Streptophyta</taxon>
        <taxon>Embryophyta</taxon>
        <taxon>Tracheophyta</taxon>
        <taxon>Spermatophyta</taxon>
        <taxon>Magnoliopsida</taxon>
        <taxon>eudicotyledons</taxon>
        <taxon>Gunneridae</taxon>
        <taxon>Pentapetalae</taxon>
        <taxon>rosids</taxon>
        <taxon>fabids</taxon>
        <taxon>Fabales</taxon>
        <taxon>Fabaceae</taxon>
        <taxon>Papilionoideae</taxon>
        <taxon>50 kb inversion clade</taxon>
        <taxon>NPAAA clade</taxon>
        <taxon>Hologalegina</taxon>
        <taxon>IRL clade</taxon>
        <taxon>Trifolieae</taxon>
        <taxon>Trifolium</taxon>
    </lineage>
</organism>
<evidence type="ECO:0000313" key="3">
    <source>
        <dbReference type="Proteomes" id="UP000236291"/>
    </source>
</evidence>
<proteinExistence type="predicted"/>
<dbReference type="EMBL" id="ASHM01006104">
    <property type="protein sequence ID" value="PNY13480.1"/>
    <property type="molecule type" value="Genomic_DNA"/>
</dbReference>
<dbReference type="PANTHER" id="PTHR36617">
    <property type="entry name" value="PROTEIN, PUTATIVE-RELATED"/>
    <property type="match status" value="1"/>
</dbReference>
<reference evidence="2 3" key="1">
    <citation type="journal article" date="2014" name="Am. J. Bot.">
        <title>Genome assembly and annotation for red clover (Trifolium pratense; Fabaceae).</title>
        <authorList>
            <person name="Istvanek J."/>
            <person name="Jaros M."/>
            <person name="Krenek A."/>
            <person name="Repkova J."/>
        </authorList>
    </citation>
    <scope>NUCLEOTIDE SEQUENCE [LARGE SCALE GENOMIC DNA]</scope>
    <source>
        <strain evidence="3">cv. Tatra</strain>
        <tissue evidence="2">Young leaves</tissue>
    </source>
</reference>
<sequence>MAETVVGVGGGDVRECQTLLHDFLVQAQFSDLWQWQPDPVRGYSVRGAYHILTSQQLDPLDAIADLIWHKQVPLNVSILAWRLLRDRLPTKVNLATRASLALYGRQLGCGLACHRWILRIYQIIFYNLLIHQ</sequence>
<dbReference type="Pfam" id="PF13966">
    <property type="entry name" value="zf-RVT"/>
    <property type="match status" value="1"/>
</dbReference>
<evidence type="ECO:0000313" key="2">
    <source>
        <dbReference type="EMBL" id="PNY13480.1"/>
    </source>
</evidence>
<keyword evidence="2" id="KW-0808">Transferase</keyword>
<gene>
    <name evidence="2" type="ORF">L195_g010135</name>
</gene>
<feature type="domain" description="Reverse transcriptase zinc-binding" evidence="1">
    <location>
        <begin position="43"/>
        <end position="97"/>
    </location>
</feature>
<feature type="non-terminal residue" evidence="2">
    <location>
        <position position="132"/>
    </location>
</feature>
<evidence type="ECO:0000259" key="1">
    <source>
        <dbReference type="Pfam" id="PF13966"/>
    </source>
</evidence>
<dbReference type="Proteomes" id="UP000236291">
    <property type="component" value="Unassembled WGS sequence"/>
</dbReference>
<dbReference type="AlphaFoldDB" id="A0A2K3PDW9"/>
<reference evidence="2 3" key="2">
    <citation type="journal article" date="2017" name="Front. Plant Sci.">
        <title>Gene Classification and Mining of Molecular Markers Useful in Red Clover (Trifolium pratense) Breeding.</title>
        <authorList>
            <person name="Istvanek J."/>
            <person name="Dluhosova J."/>
            <person name="Dluhos P."/>
            <person name="Patkova L."/>
            <person name="Nedelnik J."/>
            <person name="Repkova J."/>
        </authorList>
    </citation>
    <scope>NUCLEOTIDE SEQUENCE [LARGE SCALE GENOMIC DNA]</scope>
    <source>
        <strain evidence="3">cv. Tatra</strain>
        <tissue evidence="2">Young leaves</tissue>
    </source>
</reference>
<dbReference type="GO" id="GO:0016301">
    <property type="term" value="F:kinase activity"/>
    <property type="evidence" value="ECO:0007669"/>
    <property type="project" value="UniProtKB-KW"/>
</dbReference>
<keyword evidence="2" id="KW-0418">Kinase</keyword>